<evidence type="ECO:0000313" key="8">
    <source>
        <dbReference type="EMBL" id="KNE70522.1"/>
    </source>
</evidence>
<protein>
    <recommendedName>
        <fullName evidence="7">GH26 domain-containing protein</fullName>
    </recommendedName>
</protein>
<evidence type="ECO:0000259" key="7">
    <source>
        <dbReference type="PROSITE" id="PS51764"/>
    </source>
</evidence>
<dbReference type="VEuPathDB" id="FungiDB:AMAG_14646"/>
<dbReference type="Gene3D" id="3.20.20.80">
    <property type="entry name" value="Glycosidases"/>
    <property type="match status" value="1"/>
</dbReference>
<feature type="transmembrane region" description="Helical" evidence="6">
    <location>
        <begin position="20"/>
        <end position="44"/>
    </location>
</feature>
<dbReference type="EMBL" id="GG745366">
    <property type="protein sequence ID" value="KNE70522.1"/>
    <property type="molecule type" value="Genomic_DNA"/>
</dbReference>
<feature type="region of interest" description="Disordered" evidence="5">
    <location>
        <begin position="50"/>
        <end position="96"/>
    </location>
</feature>
<dbReference type="GO" id="GO:0006080">
    <property type="term" value="P:substituted mannan metabolic process"/>
    <property type="evidence" value="ECO:0007669"/>
    <property type="project" value="InterPro"/>
</dbReference>
<keyword evidence="6" id="KW-1133">Transmembrane helix</keyword>
<dbReference type="Pfam" id="PF02156">
    <property type="entry name" value="Glyco_hydro_26"/>
    <property type="match status" value="1"/>
</dbReference>
<reference evidence="8 9" key="1">
    <citation type="submission" date="2009-11" db="EMBL/GenBank/DDBJ databases">
        <title>Annotation of Allomyces macrogynus ATCC 38327.</title>
        <authorList>
            <consortium name="The Broad Institute Genome Sequencing Platform"/>
            <person name="Russ C."/>
            <person name="Cuomo C."/>
            <person name="Burger G."/>
            <person name="Gray M.W."/>
            <person name="Holland P.W.H."/>
            <person name="King N."/>
            <person name="Lang F.B.F."/>
            <person name="Roger A.J."/>
            <person name="Ruiz-Trillo I."/>
            <person name="Young S.K."/>
            <person name="Zeng Q."/>
            <person name="Gargeya S."/>
            <person name="Fitzgerald M."/>
            <person name="Haas B."/>
            <person name="Abouelleil A."/>
            <person name="Alvarado L."/>
            <person name="Arachchi H.M."/>
            <person name="Berlin A."/>
            <person name="Chapman S.B."/>
            <person name="Gearin G."/>
            <person name="Goldberg J."/>
            <person name="Griggs A."/>
            <person name="Gujja S."/>
            <person name="Hansen M."/>
            <person name="Heiman D."/>
            <person name="Howarth C."/>
            <person name="Larimer J."/>
            <person name="Lui A."/>
            <person name="MacDonald P.J.P."/>
            <person name="McCowen C."/>
            <person name="Montmayeur A."/>
            <person name="Murphy C."/>
            <person name="Neiman D."/>
            <person name="Pearson M."/>
            <person name="Priest M."/>
            <person name="Roberts A."/>
            <person name="Saif S."/>
            <person name="Shea T."/>
            <person name="Sisk P."/>
            <person name="Stolte C."/>
            <person name="Sykes S."/>
            <person name="Wortman J."/>
            <person name="Nusbaum C."/>
            <person name="Birren B."/>
        </authorList>
    </citation>
    <scope>NUCLEOTIDE SEQUENCE [LARGE SCALE GENOMIC DNA]</scope>
    <source>
        <strain evidence="8 9">ATCC 38327</strain>
    </source>
</reference>
<comment type="similarity">
    <text evidence="1 4">Belongs to the glycosyl hydrolase 26 family.</text>
</comment>
<evidence type="ECO:0000256" key="5">
    <source>
        <dbReference type="SAM" id="MobiDB-lite"/>
    </source>
</evidence>
<keyword evidence="3 4" id="KW-0326">Glycosidase</keyword>
<keyword evidence="6" id="KW-0472">Membrane</keyword>
<sequence>MAHDAAIDGPRKPRSRACKLAVAALAILIVAGITIGALFAAGVLKTSSATSSAADSSSGNGSNGPRGDNSNGSGTTASPSATPTDGANKTASTGGMLGKLVTPNDKGMLLGAHIWGDGIQWSAKDPSNWNKLADFNGAGFGAFVSVDNATGIKDPESVIGYAKQIKDAKGFMLFTLEPMDGLHVMTDSVIDKVVAVLVQINDMGVPVMLRFAHEMNGAWYAWGQKPDLYKATWIKLTKAVRAKAKLTSTVWAANVAAGYPWTDVYSPAKGSPDFVAMDTNKDGAVDAKDDPFAPYYPGNDWVDWIGFSLFHFGPYPFGKNVVPDSGAVAGVLEPATWSITQFASSMNKPFGVFEAGAVYYPSSGANDAVLDASIKTTWLSQIAAISKGSASHARISLLMWFEIAKIENSGQARDFALFKSNEVADKIKPMLKAGAFVNNA</sequence>
<feature type="active site" description="Nucleophile" evidence="4">
    <location>
        <position position="354"/>
    </location>
</feature>
<dbReference type="PANTHER" id="PTHR40079:SF4">
    <property type="entry name" value="GH26 DOMAIN-CONTAINING PROTEIN-RELATED"/>
    <property type="match status" value="1"/>
</dbReference>
<dbReference type="InterPro" id="IPR022790">
    <property type="entry name" value="GH26_dom"/>
</dbReference>
<dbReference type="SUPFAM" id="SSF51445">
    <property type="entry name" value="(Trans)glycosidases"/>
    <property type="match status" value="1"/>
</dbReference>
<evidence type="ECO:0000256" key="4">
    <source>
        <dbReference type="PROSITE-ProRule" id="PRU01100"/>
    </source>
</evidence>
<gene>
    <name evidence="8" type="ORF">AMAG_14646</name>
</gene>
<dbReference type="InterPro" id="IPR017853">
    <property type="entry name" value="GH"/>
</dbReference>
<dbReference type="OrthoDB" id="428177at2759"/>
<evidence type="ECO:0000313" key="9">
    <source>
        <dbReference type="Proteomes" id="UP000054350"/>
    </source>
</evidence>
<feature type="active site" description="Proton donor" evidence="4">
    <location>
        <position position="214"/>
    </location>
</feature>
<dbReference type="PANTHER" id="PTHR40079">
    <property type="entry name" value="MANNAN ENDO-1,4-BETA-MANNOSIDASE E-RELATED"/>
    <property type="match status" value="1"/>
</dbReference>
<accession>A0A0L0T710</accession>
<dbReference type="AlphaFoldDB" id="A0A0L0T710"/>
<organism evidence="8 9">
    <name type="scientific">Allomyces macrogynus (strain ATCC 38327)</name>
    <name type="common">Allomyces javanicus var. macrogynus</name>
    <dbReference type="NCBI Taxonomy" id="578462"/>
    <lineage>
        <taxon>Eukaryota</taxon>
        <taxon>Fungi</taxon>
        <taxon>Fungi incertae sedis</taxon>
        <taxon>Blastocladiomycota</taxon>
        <taxon>Blastocladiomycetes</taxon>
        <taxon>Blastocladiales</taxon>
        <taxon>Blastocladiaceae</taxon>
        <taxon>Allomyces</taxon>
    </lineage>
</organism>
<evidence type="ECO:0000256" key="6">
    <source>
        <dbReference type="SAM" id="Phobius"/>
    </source>
</evidence>
<keyword evidence="9" id="KW-1185">Reference proteome</keyword>
<keyword evidence="6" id="KW-0812">Transmembrane</keyword>
<dbReference type="GO" id="GO:0016985">
    <property type="term" value="F:mannan endo-1,4-beta-mannosidase activity"/>
    <property type="evidence" value="ECO:0007669"/>
    <property type="project" value="InterPro"/>
</dbReference>
<dbReference type="Proteomes" id="UP000054350">
    <property type="component" value="Unassembled WGS sequence"/>
</dbReference>
<feature type="domain" description="GH26" evidence="7">
    <location>
        <begin position="91"/>
        <end position="427"/>
    </location>
</feature>
<evidence type="ECO:0000256" key="2">
    <source>
        <dbReference type="ARBA" id="ARBA00022801"/>
    </source>
</evidence>
<name>A0A0L0T710_ALLM3</name>
<keyword evidence="2 4" id="KW-0378">Hydrolase</keyword>
<evidence type="ECO:0000256" key="1">
    <source>
        <dbReference type="ARBA" id="ARBA00007754"/>
    </source>
</evidence>
<feature type="compositionally biased region" description="Low complexity" evidence="5">
    <location>
        <begin position="50"/>
        <end position="84"/>
    </location>
</feature>
<proteinExistence type="inferred from homology"/>
<dbReference type="PROSITE" id="PS51764">
    <property type="entry name" value="GH26"/>
    <property type="match status" value="1"/>
</dbReference>
<dbReference type="InterPro" id="IPR000805">
    <property type="entry name" value="Glyco_hydro_26"/>
</dbReference>
<reference evidence="9" key="2">
    <citation type="submission" date="2009-11" db="EMBL/GenBank/DDBJ databases">
        <title>The Genome Sequence of Allomyces macrogynus strain ATCC 38327.</title>
        <authorList>
            <consortium name="The Broad Institute Genome Sequencing Platform"/>
            <person name="Russ C."/>
            <person name="Cuomo C."/>
            <person name="Shea T."/>
            <person name="Young S.K."/>
            <person name="Zeng Q."/>
            <person name="Koehrsen M."/>
            <person name="Haas B."/>
            <person name="Borodovsky M."/>
            <person name="Guigo R."/>
            <person name="Alvarado L."/>
            <person name="Berlin A."/>
            <person name="Borenstein D."/>
            <person name="Chen Z."/>
            <person name="Engels R."/>
            <person name="Freedman E."/>
            <person name="Gellesch M."/>
            <person name="Goldberg J."/>
            <person name="Griggs A."/>
            <person name="Gujja S."/>
            <person name="Heiman D."/>
            <person name="Hepburn T."/>
            <person name="Howarth C."/>
            <person name="Jen D."/>
            <person name="Larson L."/>
            <person name="Lewis B."/>
            <person name="Mehta T."/>
            <person name="Park D."/>
            <person name="Pearson M."/>
            <person name="Roberts A."/>
            <person name="Saif S."/>
            <person name="Shenoy N."/>
            <person name="Sisk P."/>
            <person name="Stolte C."/>
            <person name="Sykes S."/>
            <person name="Walk T."/>
            <person name="White J."/>
            <person name="Yandava C."/>
            <person name="Burger G."/>
            <person name="Gray M.W."/>
            <person name="Holland P.W.H."/>
            <person name="King N."/>
            <person name="Lang F.B.F."/>
            <person name="Roger A.J."/>
            <person name="Ruiz-Trillo I."/>
            <person name="Lander E."/>
            <person name="Nusbaum C."/>
        </authorList>
    </citation>
    <scope>NUCLEOTIDE SEQUENCE [LARGE SCALE GENOMIC DNA]</scope>
    <source>
        <strain evidence="9">ATCC 38327</strain>
    </source>
</reference>
<evidence type="ECO:0000256" key="3">
    <source>
        <dbReference type="ARBA" id="ARBA00023295"/>
    </source>
</evidence>